<dbReference type="Gene3D" id="1.10.10.10">
    <property type="entry name" value="Winged helix-like DNA-binding domain superfamily/Winged helix DNA-binding domain"/>
    <property type="match status" value="1"/>
</dbReference>
<dbReference type="RefSeq" id="WP_136406541.1">
    <property type="nucleotide sequence ID" value="NZ_SSWX01000011.1"/>
</dbReference>
<dbReference type="GO" id="GO:0045892">
    <property type="term" value="P:negative regulation of DNA-templated transcription"/>
    <property type="evidence" value="ECO:0007669"/>
    <property type="project" value="TreeGrafter"/>
</dbReference>
<evidence type="ECO:0000256" key="3">
    <source>
        <dbReference type="ARBA" id="ARBA00023163"/>
    </source>
</evidence>
<dbReference type="Proteomes" id="UP000306236">
    <property type="component" value="Unassembled WGS sequence"/>
</dbReference>
<evidence type="ECO:0000313" key="8">
    <source>
        <dbReference type="Proteomes" id="UP000306236"/>
    </source>
</evidence>
<evidence type="ECO:0000259" key="6">
    <source>
        <dbReference type="PROSITE" id="PS51078"/>
    </source>
</evidence>
<dbReference type="InterPro" id="IPR036388">
    <property type="entry name" value="WH-like_DNA-bd_sf"/>
</dbReference>
<reference evidence="7 8" key="1">
    <citation type="submission" date="2019-04" db="EMBL/GenBank/DDBJ databases">
        <title>Lampropedia sp YIM MLB12 draf genome.</title>
        <authorList>
            <person name="Wang Y.-X."/>
        </authorList>
    </citation>
    <scope>NUCLEOTIDE SEQUENCE [LARGE SCALE GENOMIC DNA]</scope>
    <source>
        <strain evidence="7 8">YIM MLB12</strain>
    </source>
</reference>
<comment type="caution">
    <text evidence="7">The sequence shown here is derived from an EMBL/GenBank/DDBJ whole genome shotgun (WGS) entry which is preliminary data.</text>
</comment>
<keyword evidence="1" id="KW-0805">Transcription regulation</keyword>
<name>A0A4S5BL58_9BURK</name>
<gene>
    <name evidence="7" type="ORF">E8K88_10125</name>
</gene>
<dbReference type="Pfam" id="PF09339">
    <property type="entry name" value="HTH_IclR"/>
    <property type="match status" value="1"/>
</dbReference>
<dbReference type="InterPro" id="IPR050707">
    <property type="entry name" value="HTH_MetabolicPath_Reg"/>
</dbReference>
<dbReference type="SUPFAM" id="SSF55781">
    <property type="entry name" value="GAF domain-like"/>
    <property type="match status" value="1"/>
</dbReference>
<accession>A0A4S5BL58</accession>
<dbReference type="FunFam" id="1.10.10.10:FF:000056">
    <property type="entry name" value="IclR family transcriptional regulator"/>
    <property type="match status" value="1"/>
</dbReference>
<evidence type="ECO:0000313" key="7">
    <source>
        <dbReference type="EMBL" id="THJ33267.1"/>
    </source>
</evidence>
<dbReference type="SMART" id="SM00346">
    <property type="entry name" value="HTH_ICLR"/>
    <property type="match status" value="1"/>
</dbReference>
<dbReference type="InterPro" id="IPR036390">
    <property type="entry name" value="WH_DNA-bd_sf"/>
</dbReference>
<feature type="compositionally biased region" description="Low complexity" evidence="4">
    <location>
        <begin position="7"/>
        <end position="20"/>
    </location>
</feature>
<sequence>MPLTADPAVSSRPASQASPSSVTRAMQILRVMSEGRNLRLTDIAKATGYDKTTVLRLLENLIQEGFVQRNTENKQFSLGPELTLLGAAALKRFDPRPSVRPSLLRLVGKFEDSVVLSIPMGLESSCIDLEEGSYPIRANYLRIGSRRPLGVGAGSLALLAWLPEDEREAAFEALAPTWAKYQGISVPLLKDCIASAQERGYVVLLDAVVQRMGGIAVPIFEPSGRPVAALSIAALSERISGREKELGQELIREALKCQVRWADASHLSEKAEKHTTAQRKKGGQS</sequence>
<keyword evidence="8" id="KW-1185">Reference proteome</keyword>
<dbReference type="Gene3D" id="3.30.450.40">
    <property type="match status" value="1"/>
</dbReference>
<organism evidence="7 8">
    <name type="scientific">Lampropedia aestuarii</name>
    <dbReference type="NCBI Taxonomy" id="2562762"/>
    <lineage>
        <taxon>Bacteria</taxon>
        <taxon>Pseudomonadati</taxon>
        <taxon>Pseudomonadota</taxon>
        <taxon>Betaproteobacteria</taxon>
        <taxon>Burkholderiales</taxon>
        <taxon>Comamonadaceae</taxon>
        <taxon>Lampropedia</taxon>
    </lineage>
</organism>
<dbReference type="SUPFAM" id="SSF46785">
    <property type="entry name" value="Winged helix' DNA-binding domain"/>
    <property type="match status" value="1"/>
</dbReference>
<keyword evidence="2" id="KW-0238">DNA-binding</keyword>
<evidence type="ECO:0000259" key="5">
    <source>
        <dbReference type="PROSITE" id="PS51077"/>
    </source>
</evidence>
<evidence type="ECO:0000256" key="2">
    <source>
        <dbReference type="ARBA" id="ARBA00023125"/>
    </source>
</evidence>
<dbReference type="InterPro" id="IPR005471">
    <property type="entry name" value="Tscrpt_reg_IclR_N"/>
</dbReference>
<feature type="region of interest" description="Disordered" evidence="4">
    <location>
        <begin position="1"/>
        <end position="20"/>
    </location>
</feature>
<evidence type="ECO:0000256" key="1">
    <source>
        <dbReference type="ARBA" id="ARBA00023015"/>
    </source>
</evidence>
<dbReference type="GO" id="GO:0003677">
    <property type="term" value="F:DNA binding"/>
    <property type="evidence" value="ECO:0007669"/>
    <property type="project" value="UniProtKB-KW"/>
</dbReference>
<evidence type="ECO:0000256" key="4">
    <source>
        <dbReference type="SAM" id="MobiDB-lite"/>
    </source>
</evidence>
<dbReference type="Pfam" id="PF01614">
    <property type="entry name" value="IclR_C"/>
    <property type="match status" value="1"/>
</dbReference>
<proteinExistence type="predicted"/>
<dbReference type="PROSITE" id="PS51078">
    <property type="entry name" value="ICLR_ED"/>
    <property type="match status" value="1"/>
</dbReference>
<dbReference type="PANTHER" id="PTHR30136:SF39">
    <property type="entry name" value="TRANSCRIPTIONAL REGULATORY PROTEIN"/>
    <property type="match status" value="1"/>
</dbReference>
<protein>
    <submittedName>
        <fullName evidence="7">IclR family transcriptional regulator</fullName>
    </submittedName>
</protein>
<dbReference type="OrthoDB" id="9807558at2"/>
<dbReference type="PANTHER" id="PTHR30136">
    <property type="entry name" value="HELIX-TURN-HELIX TRANSCRIPTIONAL REGULATOR, ICLR FAMILY"/>
    <property type="match status" value="1"/>
</dbReference>
<dbReference type="AlphaFoldDB" id="A0A4S5BL58"/>
<feature type="domain" description="HTH iclR-type" evidence="5">
    <location>
        <begin position="19"/>
        <end position="80"/>
    </location>
</feature>
<dbReference type="GO" id="GO:0003700">
    <property type="term" value="F:DNA-binding transcription factor activity"/>
    <property type="evidence" value="ECO:0007669"/>
    <property type="project" value="TreeGrafter"/>
</dbReference>
<keyword evidence="3" id="KW-0804">Transcription</keyword>
<dbReference type="PROSITE" id="PS51077">
    <property type="entry name" value="HTH_ICLR"/>
    <property type="match status" value="1"/>
</dbReference>
<dbReference type="InterPro" id="IPR014757">
    <property type="entry name" value="Tscrpt_reg_IclR_C"/>
</dbReference>
<dbReference type="EMBL" id="SSWX01000011">
    <property type="protein sequence ID" value="THJ33267.1"/>
    <property type="molecule type" value="Genomic_DNA"/>
</dbReference>
<feature type="domain" description="IclR-ED" evidence="6">
    <location>
        <begin position="81"/>
        <end position="273"/>
    </location>
</feature>
<dbReference type="InterPro" id="IPR029016">
    <property type="entry name" value="GAF-like_dom_sf"/>
</dbReference>